<dbReference type="Gene3D" id="3.40.190.10">
    <property type="entry name" value="Periplasmic binding protein-like II"/>
    <property type="match status" value="2"/>
</dbReference>
<keyword evidence="4" id="KW-1185">Reference proteome</keyword>
<comment type="caution">
    <text evidence="3">The sequence shown here is derived from an EMBL/GenBank/DDBJ whole genome shotgun (WGS) entry which is preliminary data.</text>
</comment>
<protein>
    <submittedName>
        <fullName evidence="3">ABC transporter substrate-binding protein</fullName>
    </submittedName>
</protein>
<dbReference type="PANTHER" id="PTHR35936">
    <property type="entry name" value="MEMBRANE-BOUND LYTIC MUREIN TRANSGLYCOSYLASE F"/>
    <property type="match status" value="1"/>
</dbReference>
<dbReference type="CDD" id="cd01004">
    <property type="entry name" value="PBP2_MidA_like"/>
    <property type="match status" value="1"/>
</dbReference>
<dbReference type="AlphaFoldDB" id="A0A366LZJ9"/>
<keyword evidence="1" id="KW-0732">Signal</keyword>
<dbReference type="PROSITE" id="PS51257">
    <property type="entry name" value="PROKAR_LIPOPROTEIN"/>
    <property type="match status" value="1"/>
</dbReference>
<proteinExistence type="predicted"/>
<evidence type="ECO:0000259" key="2">
    <source>
        <dbReference type="SMART" id="SM00062"/>
    </source>
</evidence>
<accession>A0A366LZJ9</accession>
<dbReference type="InterPro" id="IPR001638">
    <property type="entry name" value="Solute-binding_3/MltF_N"/>
</dbReference>
<dbReference type="OrthoDB" id="4633994at2"/>
<dbReference type="Pfam" id="PF00497">
    <property type="entry name" value="SBP_bac_3"/>
    <property type="match status" value="1"/>
</dbReference>
<dbReference type="PANTHER" id="PTHR35936:SF17">
    <property type="entry name" value="ARGININE-BINDING EXTRACELLULAR PROTEIN ARTP"/>
    <property type="match status" value="1"/>
</dbReference>
<dbReference type="RefSeq" id="WP_113981436.1">
    <property type="nucleotide sequence ID" value="NZ_QMEY01000005.1"/>
</dbReference>
<evidence type="ECO:0000256" key="1">
    <source>
        <dbReference type="ARBA" id="ARBA00022729"/>
    </source>
</evidence>
<dbReference type="Proteomes" id="UP000253303">
    <property type="component" value="Unassembled WGS sequence"/>
</dbReference>
<dbReference type="SUPFAM" id="SSF53850">
    <property type="entry name" value="Periplasmic binding protein-like II"/>
    <property type="match status" value="1"/>
</dbReference>
<dbReference type="EMBL" id="QMEY01000005">
    <property type="protein sequence ID" value="RBQ19375.1"/>
    <property type="molecule type" value="Genomic_DNA"/>
</dbReference>
<sequence>MRSSLRRATIAVGIVVLAGTACTNRSIDSSAPTTASGTAVQVTTAIDKDAAALVPDEVKAKGTLSVASGSANAPMEFFDSDGKTFIGFDIDFSDAIAASLGLKPVHIDATFDAIIPGLAARKYDMGMSGFFITPERQRVVDFVPYLRDGSALVVTRGNPLRLAMDPAALCGHRVAGEKGSVQGIQYLPAISKDCQAAGRKPVTVMLFPKLDEAHLALTGGRADAIMEDSIPSGYRAARSGGKYEVAPGDVYKPVLTGIAFPKGSKLAPAVRAAVKSLASDGTLERLMAKWSIPKTALLPDHDRS</sequence>
<reference evidence="3 4" key="1">
    <citation type="submission" date="2018-06" db="EMBL/GenBank/DDBJ databases">
        <title>Sphaerisporangium craniellae sp. nov., isolated from a marine sponge in the South China Sea.</title>
        <authorList>
            <person name="Li L."/>
        </authorList>
    </citation>
    <scope>NUCLEOTIDE SEQUENCE [LARGE SCALE GENOMIC DNA]</scope>
    <source>
        <strain evidence="3 4">LHW63015</strain>
    </source>
</reference>
<name>A0A366LZJ9_9ACTN</name>
<dbReference type="SMART" id="SM00062">
    <property type="entry name" value="PBPb"/>
    <property type="match status" value="1"/>
</dbReference>
<evidence type="ECO:0000313" key="3">
    <source>
        <dbReference type="EMBL" id="RBQ19375.1"/>
    </source>
</evidence>
<gene>
    <name evidence="3" type="ORF">DP939_15755</name>
</gene>
<evidence type="ECO:0000313" key="4">
    <source>
        <dbReference type="Proteomes" id="UP000253303"/>
    </source>
</evidence>
<organism evidence="3 4">
    <name type="scientific">Spongiactinospora rosea</name>
    <dbReference type="NCBI Taxonomy" id="2248750"/>
    <lineage>
        <taxon>Bacteria</taxon>
        <taxon>Bacillati</taxon>
        <taxon>Actinomycetota</taxon>
        <taxon>Actinomycetes</taxon>
        <taxon>Streptosporangiales</taxon>
        <taxon>Streptosporangiaceae</taxon>
        <taxon>Spongiactinospora</taxon>
    </lineage>
</organism>
<feature type="domain" description="Solute-binding protein family 3/N-terminal" evidence="2">
    <location>
        <begin position="63"/>
        <end position="294"/>
    </location>
</feature>